<dbReference type="EMBL" id="FPAQ01000012">
    <property type="protein sequence ID" value="SFT64514.1"/>
    <property type="molecule type" value="Genomic_DNA"/>
</dbReference>
<dbReference type="GO" id="GO:0008270">
    <property type="term" value="F:zinc ion binding"/>
    <property type="evidence" value="ECO:0007669"/>
    <property type="project" value="UniProtKB-UniRule"/>
</dbReference>
<dbReference type="CDD" id="cd01995">
    <property type="entry name" value="QueC-like"/>
    <property type="match status" value="1"/>
</dbReference>
<dbReference type="OrthoDB" id="9789567at2"/>
<dbReference type="GO" id="GO:0016879">
    <property type="term" value="F:ligase activity, forming carbon-nitrogen bonds"/>
    <property type="evidence" value="ECO:0007669"/>
    <property type="project" value="UniProtKB-UniRule"/>
</dbReference>
<feature type="region of interest" description="Disordered" evidence="12">
    <location>
        <begin position="223"/>
        <end position="278"/>
    </location>
</feature>
<dbReference type="InterPro" id="IPR014729">
    <property type="entry name" value="Rossmann-like_a/b/a_fold"/>
</dbReference>
<organism evidence="13 14">
    <name type="scientific">Halomonas saccharevitans</name>
    <dbReference type="NCBI Taxonomy" id="416872"/>
    <lineage>
        <taxon>Bacteria</taxon>
        <taxon>Pseudomonadati</taxon>
        <taxon>Pseudomonadota</taxon>
        <taxon>Gammaproteobacteria</taxon>
        <taxon>Oceanospirillales</taxon>
        <taxon>Halomonadaceae</taxon>
        <taxon>Halomonas</taxon>
    </lineage>
</organism>
<dbReference type="AlphaFoldDB" id="A0A1I6ZP61"/>
<dbReference type="HAMAP" id="MF_01633">
    <property type="entry name" value="QueC"/>
    <property type="match status" value="1"/>
</dbReference>
<dbReference type="Gene3D" id="3.40.50.620">
    <property type="entry name" value="HUPs"/>
    <property type="match status" value="1"/>
</dbReference>
<evidence type="ECO:0000256" key="4">
    <source>
        <dbReference type="ARBA" id="ARBA00022741"/>
    </source>
</evidence>
<proteinExistence type="inferred from homology"/>
<comment type="pathway">
    <text evidence="1 11">Purine metabolism; 7-cyano-7-deazaguanine biosynthesis.</text>
</comment>
<dbReference type="GO" id="GO:0005524">
    <property type="term" value="F:ATP binding"/>
    <property type="evidence" value="ECO:0007669"/>
    <property type="project" value="UniProtKB-UniRule"/>
</dbReference>
<comment type="cofactor">
    <cofactor evidence="11">
        <name>Zn(2+)</name>
        <dbReference type="ChEBI" id="CHEBI:29105"/>
    </cofactor>
    <text evidence="11">Binds 1 zinc ion per subunit.</text>
</comment>
<evidence type="ECO:0000256" key="2">
    <source>
        <dbReference type="ARBA" id="ARBA00022598"/>
    </source>
</evidence>
<dbReference type="GO" id="GO:0008616">
    <property type="term" value="P:tRNA queuosine(34) biosynthetic process"/>
    <property type="evidence" value="ECO:0007669"/>
    <property type="project" value="UniProtKB-UniRule"/>
</dbReference>
<dbReference type="EC" id="6.3.4.20" evidence="9 11"/>
<evidence type="ECO:0000256" key="9">
    <source>
        <dbReference type="ARBA" id="ARBA00039149"/>
    </source>
</evidence>
<feature type="compositionally biased region" description="Basic and acidic residues" evidence="12">
    <location>
        <begin position="225"/>
        <end position="234"/>
    </location>
</feature>
<dbReference type="Proteomes" id="UP000199594">
    <property type="component" value="Unassembled WGS sequence"/>
</dbReference>
<comment type="catalytic activity">
    <reaction evidence="10 11">
        <text>7-carboxy-7-carbaguanine + NH4(+) + 2 ATP = 7-cyano-7-carbaguanine + 2 AMP + 2 diphosphate + 2 H(+)</text>
        <dbReference type="Rhea" id="RHEA:27982"/>
        <dbReference type="ChEBI" id="CHEBI:15378"/>
        <dbReference type="ChEBI" id="CHEBI:28938"/>
        <dbReference type="ChEBI" id="CHEBI:30616"/>
        <dbReference type="ChEBI" id="CHEBI:33019"/>
        <dbReference type="ChEBI" id="CHEBI:45075"/>
        <dbReference type="ChEBI" id="CHEBI:61036"/>
        <dbReference type="ChEBI" id="CHEBI:456215"/>
        <dbReference type="EC" id="6.3.4.20"/>
    </reaction>
</comment>
<name>A0A1I6ZP61_9GAMM</name>
<keyword evidence="6 11" id="KW-0862">Zinc</keyword>
<evidence type="ECO:0000313" key="14">
    <source>
        <dbReference type="Proteomes" id="UP000199594"/>
    </source>
</evidence>
<dbReference type="PANTHER" id="PTHR42914">
    <property type="entry name" value="7-CYANO-7-DEAZAGUANINE SYNTHASE"/>
    <property type="match status" value="1"/>
</dbReference>
<dbReference type="InterPro" id="IPR018317">
    <property type="entry name" value="QueC"/>
</dbReference>
<evidence type="ECO:0000256" key="3">
    <source>
        <dbReference type="ARBA" id="ARBA00022723"/>
    </source>
</evidence>
<comment type="similarity">
    <text evidence="8 11">Belongs to the QueC family.</text>
</comment>
<evidence type="ECO:0000256" key="12">
    <source>
        <dbReference type="SAM" id="MobiDB-lite"/>
    </source>
</evidence>
<evidence type="ECO:0000256" key="10">
    <source>
        <dbReference type="ARBA" id="ARBA00047890"/>
    </source>
</evidence>
<evidence type="ECO:0000256" key="8">
    <source>
        <dbReference type="ARBA" id="ARBA00037993"/>
    </source>
</evidence>
<feature type="binding site" evidence="11">
    <location>
        <begin position="13"/>
        <end position="23"/>
    </location>
    <ligand>
        <name>ATP</name>
        <dbReference type="ChEBI" id="CHEBI:30616"/>
    </ligand>
</feature>
<feature type="binding site" evidence="11">
    <location>
        <position position="190"/>
    </location>
    <ligand>
        <name>Zn(2+)</name>
        <dbReference type="ChEBI" id="CHEBI:29105"/>
    </ligand>
</feature>
<evidence type="ECO:0000256" key="6">
    <source>
        <dbReference type="ARBA" id="ARBA00022833"/>
    </source>
</evidence>
<dbReference type="PANTHER" id="PTHR42914:SF1">
    <property type="entry name" value="7-CYANO-7-DEAZAGUANINE SYNTHASE"/>
    <property type="match status" value="1"/>
</dbReference>
<keyword evidence="3 11" id="KW-0479">Metal-binding</keyword>
<sequence length="278" mass="29671">MTHTPYPATVVIYSGGMDSFTVLHRALREGLDVHALSFDYGQRHRRELEVAARVCRELGVPHQIVDITAIHGLIDSSALTDESRAMPEGDYAEDNLTATVVPNRNMVLLSLAIAKAVNIGAGRVDYGAHGGDHVLYPDCRPAFVEAMNDVAGIANFEAVTIHAPYLRSSKAEILAEGLAMGLDYADTWTCYRGEALACGRCGSCRERLAAFAANGAVDPLGYLQRPDDAADSQRPDPAAAIQRPDDAATAQRPDDAADAQRPETAADLQRPGADAGDS</sequence>
<dbReference type="SUPFAM" id="SSF52402">
    <property type="entry name" value="Adenine nucleotide alpha hydrolases-like"/>
    <property type="match status" value="1"/>
</dbReference>
<dbReference type="UniPathway" id="UPA00391"/>
<gene>
    <name evidence="11" type="primary">queC</name>
    <name evidence="13" type="ORF">SAMN04487956_11257</name>
</gene>
<evidence type="ECO:0000256" key="1">
    <source>
        <dbReference type="ARBA" id="ARBA00005061"/>
    </source>
</evidence>
<feature type="binding site" evidence="11">
    <location>
        <position position="198"/>
    </location>
    <ligand>
        <name>Zn(2+)</name>
        <dbReference type="ChEBI" id="CHEBI:29105"/>
    </ligand>
</feature>
<feature type="compositionally biased region" description="Basic and acidic residues" evidence="12">
    <location>
        <begin position="252"/>
        <end position="261"/>
    </location>
</feature>
<dbReference type="NCBIfam" id="TIGR00364">
    <property type="entry name" value="7-cyano-7-deazaguanine synthase QueC"/>
    <property type="match status" value="1"/>
</dbReference>
<feature type="binding site" evidence="11">
    <location>
        <position position="204"/>
    </location>
    <ligand>
        <name>Zn(2+)</name>
        <dbReference type="ChEBI" id="CHEBI:29105"/>
    </ligand>
</feature>
<reference evidence="13 14" key="1">
    <citation type="submission" date="2016-10" db="EMBL/GenBank/DDBJ databases">
        <authorList>
            <person name="de Groot N.N."/>
        </authorList>
    </citation>
    <scope>NUCLEOTIDE SEQUENCE [LARGE SCALE GENOMIC DNA]</scope>
    <source>
        <strain evidence="13 14">CGMCC 1.6493</strain>
    </source>
</reference>
<accession>A0A1I6ZP61</accession>
<keyword evidence="7 11" id="KW-0067">ATP-binding</keyword>
<evidence type="ECO:0000313" key="13">
    <source>
        <dbReference type="EMBL" id="SFT64514.1"/>
    </source>
</evidence>
<keyword evidence="2 11" id="KW-0436">Ligase</keyword>
<evidence type="ECO:0000256" key="7">
    <source>
        <dbReference type="ARBA" id="ARBA00022840"/>
    </source>
</evidence>
<comment type="function">
    <text evidence="11">Catalyzes the ATP-dependent conversion of 7-carboxy-7-deazaguanine (CDG) to 7-cyano-7-deazaguanine (preQ(0)).</text>
</comment>
<keyword evidence="4 11" id="KW-0547">Nucleotide-binding</keyword>
<dbReference type="Pfam" id="PF06508">
    <property type="entry name" value="QueC"/>
    <property type="match status" value="1"/>
</dbReference>
<protein>
    <recommendedName>
        <fullName evidence="9 11">7-cyano-7-deazaguanine synthase</fullName>
        <ecNumber evidence="9 11">6.3.4.20</ecNumber>
    </recommendedName>
    <alternativeName>
        <fullName evidence="11">7-cyano-7-carbaguanine synthase</fullName>
    </alternativeName>
    <alternativeName>
        <fullName evidence="11">PreQ(0) synthase</fullName>
    </alternativeName>
    <alternativeName>
        <fullName evidence="11">Queuosine biosynthesis protein QueC</fullName>
    </alternativeName>
</protein>
<feature type="binding site" evidence="11">
    <location>
        <position position="201"/>
    </location>
    <ligand>
        <name>Zn(2+)</name>
        <dbReference type="ChEBI" id="CHEBI:29105"/>
    </ligand>
</feature>
<evidence type="ECO:0000256" key="11">
    <source>
        <dbReference type="HAMAP-Rule" id="MF_01633"/>
    </source>
</evidence>
<keyword evidence="5 11" id="KW-0671">Queuosine biosynthesis</keyword>
<evidence type="ECO:0000256" key="5">
    <source>
        <dbReference type="ARBA" id="ARBA00022785"/>
    </source>
</evidence>